<dbReference type="EMBL" id="NFZW01000022">
    <property type="protein sequence ID" value="RFA33255.1"/>
    <property type="molecule type" value="Genomic_DNA"/>
</dbReference>
<dbReference type="NCBIfam" id="TIGR02937">
    <property type="entry name" value="sigma70-ECF"/>
    <property type="match status" value="1"/>
</dbReference>
<proteinExistence type="inferred from homology"/>
<dbReference type="InterPro" id="IPR013324">
    <property type="entry name" value="RNA_pol_sigma_r3/r4-like"/>
</dbReference>
<evidence type="ECO:0000313" key="7">
    <source>
        <dbReference type="EMBL" id="RFA33255.1"/>
    </source>
</evidence>
<keyword evidence="8" id="KW-1185">Reference proteome</keyword>
<dbReference type="PANTHER" id="PTHR43133:SF62">
    <property type="entry name" value="RNA POLYMERASE SIGMA FACTOR SIGZ"/>
    <property type="match status" value="1"/>
</dbReference>
<dbReference type="InterPro" id="IPR039425">
    <property type="entry name" value="RNA_pol_sigma-70-like"/>
</dbReference>
<dbReference type="Pfam" id="PF08281">
    <property type="entry name" value="Sigma70_r4_2"/>
    <property type="match status" value="1"/>
</dbReference>
<keyword evidence="2" id="KW-0805">Transcription regulation</keyword>
<dbReference type="InterPro" id="IPR013325">
    <property type="entry name" value="RNA_pol_sigma_r2"/>
</dbReference>
<dbReference type="InterPro" id="IPR036388">
    <property type="entry name" value="WH-like_DNA-bd_sf"/>
</dbReference>
<evidence type="ECO:0000259" key="6">
    <source>
        <dbReference type="Pfam" id="PF08281"/>
    </source>
</evidence>
<dbReference type="AlphaFoldDB" id="A0A3E0WMT1"/>
<name>A0A3E0WMT1_9GAMM</name>
<dbReference type="PANTHER" id="PTHR43133">
    <property type="entry name" value="RNA POLYMERASE ECF-TYPE SIGMA FACTO"/>
    <property type="match status" value="1"/>
</dbReference>
<dbReference type="GO" id="GO:0016987">
    <property type="term" value="F:sigma factor activity"/>
    <property type="evidence" value="ECO:0007669"/>
    <property type="project" value="UniProtKB-KW"/>
</dbReference>
<keyword evidence="3" id="KW-0731">Sigma factor</keyword>
<dbReference type="Proteomes" id="UP000256763">
    <property type="component" value="Unassembled WGS sequence"/>
</dbReference>
<dbReference type="InterPro" id="IPR007627">
    <property type="entry name" value="RNA_pol_sigma70_r2"/>
</dbReference>
<dbReference type="Gene3D" id="1.10.1740.10">
    <property type="match status" value="1"/>
</dbReference>
<comment type="caution">
    <text evidence="7">The sequence shown here is derived from an EMBL/GenBank/DDBJ whole genome shotgun (WGS) entry which is preliminary data.</text>
</comment>
<dbReference type="InterPro" id="IPR014284">
    <property type="entry name" value="RNA_pol_sigma-70_dom"/>
</dbReference>
<reference evidence="8" key="1">
    <citation type="submission" date="2017-05" db="EMBL/GenBank/DDBJ databases">
        <authorList>
            <person name="Sharma S."/>
            <person name="Sidhu C."/>
            <person name="Pinnaka A.K."/>
        </authorList>
    </citation>
    <scope>NUCLEOTIDE SEQUENCE [LARGE SCALE GENOMIC DNA]</scope>
    <source>
        <strain evidence="8">AK93</strain>
    </source>
</reference>
<dbReference type="SUPFAM" id="SSF88659">
    <property type="entry name" value="Sigma3 and sigma4 domains of RNA polymerase sigma factors"/>
    <property type="match status" value="1"/>
</dbReference>
<dbReference type="Pfam" id="PF04542">
    <property type="entry name" value="Sigma70_r2"/>
    <property type="match status" value="1"/>
</dbReference>
<comment type="similarity">
    <text evidence="1">Belongs to the sigma-70 factor family. ECF subfamily.</text>
</comment>
<protein>
    <submittedName>
        <fullName evidence="7">Uncharacterized protein</fullName>
    </submittedName>
</protein>
<dbReference type="InterPro" id="IPR013249">
    <property type="entry name" value="RNA_pol_sigma70_r4_t2"/>
</dbReference>
<organism evidence="7 8">
    <name type="scientific">Alkalilimnicola ehrlichii</name>
    <dbReference type="NCBI Taxonomy" id="351052"/>
    <lineage>
        <taxon>Bacteria</taxon>
        <taxon>Pseudomonadati</taxon>
        <taxon>Pseudomonadota</taxon>
        <taxon>Gammaproteobacteria</taxon>
        <taxon>Chromatiales</taxon>
        <taxon>Ectothiorhodospiraceae</taxon>
        <taxon>Alkalilimnicola</taxon>
    </lineage>
</organism>
<evidence type="ECO:0000256" key="2">
    <source>
        <dbReference type="ARBA" id="ARBA00023015"/>
    </source>
</evidence>
<dbReference type="Gene3D" id="1.10.10.10">
    <property type="entry name" value="Winged helix-like DNA-binding domain superfamily/Winged helix DNA-binding domain"/>
    <property type="match status" value="1"/>
</dbReference>
<dbReference type="GO" id="GO:0006352">
    <property type="term" value="P:DNA-templated transcription initiation"/>
    <property type="evidence" value="ECO:0007669"/>
    <property type="project" value="InterPro"/>
</dbReference>
<evidence type="ECO:0000313" key="8">
    <source>
        <dbReference type="Proteomes" id="UP000256763"/>
    </source>
</evidence>
<feature type="domain" description="RNA polymerase sigma factor 70 region 4 type 2" evidence="6">
    <location>
        <begin position="108"/>
        <end position="158"/>
    </location>
</feature>
<evidence type="ECO:0000256" key="4">
    <source>
        <dbReference type="ARBA" id="ARBA00023163"/>
    </source>
</evidence>
<dbReference type="GO" id="GO:0003677">
    <property type="term" value="F:DNA binding"/>
    <property type="evidence" value="ECO:0007669"/>
    <property type="project" value="InterPro"/>
</dbReference>
<dbReference type="SUPFAM" id="SSF88946">
    <property type="entry name" value="Sigma2 domain of RNA polymerase sigma factors"/>
    <property type="match status" value="1"/>
</dbReference>
<feature type="domain" description="RNA polymerase sigma-70 region 2" evidence="5">
    <location>
        <begin position="16"/>
        <end position="80"/>
    </location>
</feature>
<gene>
    <name evidence="7" type="ORF">CAL65_17965</name>
</gene>
<evidence type="ECO:0000256" key="3">
    <source>
        <dbReference type="ARBA" id="ARBA00023082"/>
    </source>
</evidence>
<evidence type="ECO:0000256" key="1">
    <source>
        <dbReference type="ARBA" id="ARBA00010641"/>
    </source>
</evidence>
<sequence>MTGMNPATEDLKDAFTHFRLSLRRYLRRRLPDPAQADDLLQDVFLKALTAQESGRRIDNLAGWLYAATRTVLVDHYRAQAAPTQALDEELPDDEDDEASLHQELSLCLRPFIERLPPLYRETLLATELEGKAMRALAEEQGVSVSAIKSRAARGRAMLKAKLLACCHIEMKGGLVSDYHRKPMSDCAGGCV</sequence>
<evidence type="ECO:0000259" key="5">
    <source>
        <dbReference type="Pfam" id="PF04542"/>
    </source>
</evidence>
<keyword evidence="4" id="KW-0804">Transcription</keyword>
<dbReference type="OrthoDB" id="9797134at2"/>
<accession>A0A3E0WMT1</accession>